<dbReference type="Proteomes" id="UP000216339">
    <property type="component" value="Unassembled WGS sequence"/>
</dbReference>
<evidence type="ECO:0000313" key="4">
    <source>
        <dbReference type="Proteomes" id="UP000216339"/>
    </source>
</evidence>
<evidence type="ECO:0000313" key="3">
    <source>
        <dbReference type="EMBL" id="PAP77963.1"/>
    </source>
</evidence>
<protein>
    <recommendedName>
        <fullName evidence="5">Glycerophosphoryl diester phosphodiesterase membrane domain-containing protein</fullName>
    </recommendedName>
</protein>
<keyword evidence="2" id="KW-0812">Transmembrane</keyword>
<keyword evidence="4" id="KW-1185">Reference proteome</keyword>
<feature type="transmembrane region" description="Helical" evidence="2">
    <location>
        <begin position="158"/>
        <end position="181"/>
    </location>
</feature>
<accession>A0A271J3E3</accession>
<dbReference type="AlphaFoldDB" id="A0A271J3E3"/>
<feature type="compositionally biased region" description="Gly residues" evidence="1">
    <location>
        <begin position="327"/>
        <end position="338"/>
    </location>
</feature>
<feature type="region of interest" description="Disordered" evidence="1">
    <location>
        <begin position="300"/>
        <end position="338"/>
    </location>
</feature>
<organism evidence="3 4">
    <name type="scientific">Rubrivirga marina</name>
    <dbReference type="NCBI Taxonomy" id="1196024"/>
    <lineage>
        <taxon>Bacteria</taxon>
        <taxon>Pseudomonadati</taxon>
        <taxon>Rhodothermota</taxon>
        <taxon>Rhodothermia</taxon>
        <taxon>Rhodothermales</taxon>
        <taxon>Rubricoccaceae</taxon>
        <taxon>Rubrivirga</taxon>
    </lineage>
</organism>
<feature type="transmembrane region" description="Helical" evidence="2">
    <location>
        <begin position="248"/>
        <end position="274"/>
    </location>
</feature>
<name>A0A271J3E3_9BACT</name>
<reference evidence="3 4" key="1">
    <citation type="submission" date="2016-11" db="EMBL/GenBank/DDBJ databases">
        <title>Study of marine rhodopsin-containing bacteria.</title>
        <authorList>
            <person name="Yoshizawa S."/>
            <person name="Kumagai Y."/>
            <person name="Kogure K."/>
        </authorList>
    </citation>
    <scope>NUCLEOTIDE SEQUENCE [LARGE SCALE GENOMIC DNA]</scope>
    <source>
        <strain evidence="3 4">SAORIC-28</strain>
    </source>
</reference>
<dbReference type="RefSeq" id="WP_095511631.1">
    <property type="nucleotide sequence ID" value="NZ_MQWD01000001.1"/>
</dbReference>
<evidence type="ECO:0000256" key="1">
    <source>
        <dbReference type="SAM" id="MobiDB-lite"/>
    </source>
</evidence>
<evidence type="ECO:0000256" key="2">
    <source>
        <dbReference type="SAM" id="Phobius"/>
    </source>
</evidence>
<feature type="transmembrane region" description="Helical" evidence="2">
    <location>
        <begin position="84"/>
        <end position="108"/>
    </location>
</feature>
<proteinExistence type="predicted"/>
<gene>
    <name evidence="3" type="ORF">BSZ37_16715</name>
</gene>
<dbReference type="EMBL" id="MQWD01000001">
    <property type="protein sequence ID" value="PAP77963.1"/>
    <property type="molecule type" value="Genomic_DNA"/>
</dbReference>
<feature type="transmembrane region" description="Helical" evidence="2">
    <location>
        <begin position="202"/>
        <end position="228"/>
    </location>
</feature>
<keyword evidence="2" id="KW-1133">Transmembrane helix</keyword>
<keyword evidence="2" id="KW-0472">Membrane</keyword>
<comment type="caution">
    <text evidence="3">The sequence shown here is derived from an EMBL/GenBank/DDBJ whole genome shotgun (WGS) entry which is preliminary data.</text>
</comment>
<feature type="transmembrane region" description="Helical" evidence="2">
    <location>
        <begin position="129"/>
        <end position="152"/>
    </location>
</feature>
<sequence length="338" mass="35955">MSDFPDRGSIPFRKLRDVGDVMNGTVALLRENWRELLTSYVAVVAPVALATGIATGLYMYQMGGLMADPAAIENDPFAMFGPTYLGILLFGFLGGALTVAAASAYVKLYREGLAGEITAGVLWEEARGLLLPFLGLSVVYALVVMASAVIAIVPCLGILAWMAFVVWSLPYYAVTIAVRTLEEDSLASSWQRARLLVKDSWGFSFGALLLAGLLFYVIILIISMPLYIVMMVVGINTIETDPTAMFSMMGAVMAPLQVVSYAGYLIPLVALYFVHGRLAEELDGSGLYADLDELAGLDAEADDLDAPDPTPPPAPGADAGDRDANQNGGGFRGGGFRG</sequence>
<feature type="transmembrane region" description="Helical" evidence="2">
    <location>
        <begin position="37"/>
        <end position="60"/>
    </location>
</feature>
<evidence type="ECO:0008006" key="5">
    <source>
        <dbReference type="Google" id="ProtNLM"/>
    </source>
</evidence>
<dbReference type="OrthoDB" id="1524162at2"/>